<name>A0A1C1A1V1_9BACL</name>
<keyword evidence="5" id="KW-0997">Cell inner membrane</keyword>
<dbReference type="Pfam" id="PF00482">
    <property type="entry name" value="T2SSF"/>
    <property type="match status" value="2"/>
</dbReference>
<dbReference type="GO" id="GO:0015628">
    <property type="term" value="P:protein secretion by the type II secretion system"/>
    <property type="evidence" value="ECO:0007669"/>
    <property type="project" value="TreeGrafter"/>
</dbReference>
<evidence type="ECO:0000259" key="11">
    <source>
        <dbReference type="Pfam" id="PF00482"/>
    </source>
</evidence>
<evidence type="ECO:0000256" key="4">
    <source>
        <dbReference type="ARBA" id="ARBA00022475"/>
    </source>
</evidence>
<evidence type="ECO:0000256" key="3">
    <source>
        <dbReference type="ARBA" id="ARBA00022448"/>
    </source>
</evidence>
<dbReference type="PRINTS" id="PR00812">
    <property type="entry name" value="BCTERIALGSPF"/>
</dbReference>
<keyword evidence="6 9" id="KW-0812">Transmembrane</keyword>
<dbReference type="InterPro" id="IPR042094">
    <property type="entry name" value="T2SS_GspF_sf"/>
</dbReference>
<organism evidence="12 13">
    <name type="scientific">Paenibacillus pectinilyticus</name>
    <dbReference type="NCBI Taxonomy" id="512399"/>
    <lineage>
        <taxon>Bacteria</taxon>
        <taxon>Bacillati</taxon>
        <taxon>Bacillota</taxon>
        <taxon>Bacilli</taxon>
        <taxon>Bacillales</taxon>
        <taxon>Paenibacillaceae</taxon>
        <taxon>Paenibacillus</taxon>
    </lineage>
</organism>
<feature type="transmembrane region" description="Helical" evidence="10">
    <location>
        <begin position="224"/>
        <end position="242"/>
    </location>
</feature>
<comment type="subcellular location">
    <subcellularLocation>
        <location evidence="1">Cell inner membrane</location>
        <topology evidence="1">Multi-pass membrane protein</topology>
    </subcellularLocation>
    <subcellularLocation>
        <location evidence="9">Cell membrane</location>
        <topology evidence="9">Multi-pass membrane protein</topology>
    </subcellularLocation>
</comment>
<comment type="caution">
    <text evidence="12">The sequence shown here is derived from an EMBL/GenBank/DDBJ whole genome shotgun (WGS) entry which is preliminary data.</text>
</comment>
<dbReference type="EMBL" id="LYPC01000020">
    <property type="protein sequence ID" value="OCT14503.1"/>
    <property type="molecule type" value="Genomic_DNA"/>
</dbReference>
<evidence type="ECO:0000313" key="12">
    <source>
        <dbReference type="EMBL" id="OCT14503.1"/>
    </source>
</evidence>
<keyword evidence="3 9" id="KW-0813">Transport</keyword>
<accession>A0A1C1A1V1</accession>
<keyword evidence="4" id="KW-1003">Cell membrane</keyword>
<keyword evidence="13" id="KW-1185">Reference proteome</keyword>
<dbReference type="InterPro" id="IPR003004">
    <property type="entry name" value="GspF/PilC"/>
</dbReference>
<evidence type="ECO:0000256" key="10">
    <source>
        <dbReference type="SAM" id="Phobius"/>
    </source>
</evidence>
<dbReference type="Proteomes" id="UP000093309">
    <property type="component" value="Unassembled WGS sequence"/>
</dbReference>
<evidence type="ECO:0000256" key="2">
    <source>
        <dbReference type="ARBA" id="ARBA00005745"/>
    </source>
</evidence>
<keyword evidence="8 10" id="KW-0472">Membrane</keyword>
<evidence type="ECO:0000256" key="6">
    <source>
        <dbReference type="ARBA" id="ARBA00022692"/>
    </source>
</evidence>
<reference evidence="13" key="1">
    <citation type="submission" date="2016-05" db="EMBL/GenBank/DDBJ databases">
        <title>Paenibacillus oryzae. sp. nov., isolated from the rice root.</title>
        <authorList>
            <person name="Zhang J."/>
            <person name="Zhang X."/>
        </authorList>
    </citation>
    <scope>NUCLEOTIDE SEQUENCE [LARGE SCALE GENOMIC DNA]</scope>
    <source>
        <strain evidence="13">KCTC13222</strain>
    </source>
</reference>
<dbReference type="STRING" id="512399.A8709_25190"/>
<dbReference type="InterPro" id="IPR001992">
    <property type="entry name" value="T2SS_GspF/T4SS_PilC_CS"/>
</dbReference>
<evidence type="ECO:0000256" key="8">
    <source>
        <dbReference type="ARBA" id="ARBA00023136"/>
    </source>
</evidence>
<dbReference type="Gene3D" id="1.20.81.30">
    <property type="entry name" value="Type II secretion system (T2SS), domain F"/>
    <property type="match status" value="2"/>
</dbReference>
<dbReference type="GO" id="GO:0005886">
    <property type="term" value="C:plasma membrane"/>
    <property type="evidence" value="ECO:0007669"/>
    <property type="project" value="UniProtKB-SubCell"/>
</dbReference>
<sequence length="409" mass="45466">MGVNNNLANFTYEAVNESGKKMKGMLKAQNKQLAITELRGRGMTIRSIQEKRAGTMDLEIHIGRAVKLEDFVIFCRQFATLIRAGIQIDQSVTILEDQSTSKYLKAALGDISEQIRSGHALSKGMSEHPKVFPAMFVNMISSGETGGNLDEVLDRMAEHYEKEHKTVQKVKSAMTYPIVVLIIAIGVVIFLLLKIVPTFADMFLEQGSQLPLITRFVMSSSDAIVHYWWMFLVGLIGVIVLYRSFAAGEEGKFWIDTIKFKIPVFGIILKKAAVARMARTMSSLFVSAVPVLQALDVTEKVVGNRVIAKVLREAKDSLQQGKMLSEPIQKSGIFPKMVVQMLIIGEETGQVDNMLAKIADFFEADVDQSVDRLKAVIEPLMLLFVSSIVGVIVAAIMSPMFKMYDNFLN</sequence>
<feature type="domain" description="Type II secretion system protein GspF" evidence="11">
    <location>
        <begin position="74"/>
        <end position="197"/>
    </location>
</feature>
<evidence type="ECO:0000256" key="9">
    <source>
        <dbReference type="RuleBase" id="RU003923"/>
    </source>
</evidence>
<feature type="transmembrane region" description="Helical" evidence="10">
    <location>
        <begin position="380"/>
        <end position="401"/>
    </location>
</feature>
<dbReference type="PROSITE" id="PS00874">
    <property type="entry name" value="T2SP_F"/>
    <property type="match status" value="1"/>
</dbReference>
<comment type="similarity">
    <text evidence="2 9">Belongs to the GSP F family.</text>
</comment>
<protein>
    <submittedName>
        <fullName evidence="12">Type II secretion system protein F</fullName>
    </submittedName>
</protein>
<dbReference type="PANTHER" id="PTHR30012:SF0">
    <property type="entry name" value="TYPE II SECRETION SYSTEM PROTEIN F-RELATED"/>
    <property type="match status" value="1"/>
</dbReference>
<evidence type="ECO:0000313" key="13">
    <source>
        <dbReference type="Proteomes" id="UP000093309"/>
    </source>
</evidence>
<evidence type="ECO:0000256" key="1">
    <source>
        <dbReference type="ARBA" id="ARBA00004429"/>
    </source>
</evidence>
<feature type="domain" description="Type II secretion system protein GspF" evidence="11">
    <location>
        <begin position="278"/>
        <end position="399"/>
    </location>
</feature>
<dbReference type="InterPro" id="IPR018076">
    <property type="entry name" value="T2SS_GspF_dom"/>
</dbReference>
<dbReference type="PANTHER" id="PTHR30012">
    <property type="entry name" value="GENERAL SECRETION PATHWAY PROTEIN"/>
    <property type="match status" value="1"/>
</dbReference>
<keyword evidence="7 10" id="KW-1133">Transmembrane helix</keyword>
<gene>
    <name evidence="12" type="ORF">A8709_25190</name>
</gene>
<dbReference type="FunFam" id="1.20.81.30:FF:000001">
    <property type="entry name" value="Type II secretion system protein F"/>
    <property type="match status" value="2"/>
</dbReference>
<evidence type="ECO:0000256" key="7">
    <source>
        <dbReference type="ARBA" id="ARBA00022989"/>
    </source>
</evidence>
<dbReference type="AlphaFoldDB" id="A0A1C1A1V1"/>
<dbReference type="OrthoDB" id="9805682at2"/>
<evidence type="ECO:0000256" key="5">
    <source>
        <dbReference type="ARBA" id="ARBA00022519"/>
    </source>
</evidence>
<feature type="transmembrane region" description="Helical" evidence="10">
    <location>
        <begin position="178"/>
        <end position="204"/>
    </location>
</feature>
<proteinExistence type="inferred from homology"/>